<keyword evidence="2 3" id="KW-0808">Transferase</keyword>
<dbReference type="GO" id="GO:0005886">
    <property type="term" value="C:plasma membrane"/>
    <property type="evidence" value="ECO:0007669"/>
    <property type="project" value="TreeGrafter"/>
</dbReference>
<dbReference type="RefSeq" id="WP_168906517.1">
    <property type="nucleotide sequence ID" value="NZ_CP051428.1"/>
</dbReference>
<gene>
    <name evidence="3" type="ORF">HGI30_04315</name>
</gene>
<evidence type="ECO:0000256" key="2">
    <source>
        <dbReference type="ARBA" id="ARBA00022679"/>
    </source>
</evidence>
<reference evidence="3 4" key="1">
    <citation type="submission" date="2020-04" db="EMBL/GenBank/DDBJ databases">
        <title>Novel Paenibacillus strain UniB2 isolated from commercial digestive syrup.</title>
        <authorList>
            <person name="Thorat V."/>
            <person name="Kirdat K."/>
            <person name="Tiwarekar B."/>
            <person name="Yadav A."/>
        </authorList>
    </citation>
    <scope>NUCLEOTIDE SEQUENCE [LARGE SCALE GENOMIC DNA]</scope>
    <source>
        <strain evidence="3 4">UniB2</strain>
    </source>
</reference>
<dbReference type="GO" id="GO:0008168">
    <property type="term" value="F:methyltransferase activity"/>
    <property type="evidence" value="ECO:0007669"/>
    <property type="project" value="UniProtKB-KW"/>
</dbReference>
<dbReference type="Gene3D" id="3.40.50.150">
    <property type="entry name" value="Vaccinia Virus protein VP39"/>
    <property type="match status" value="1"/>
</dbReference>
<dbReference type="PANTHER" id="PTHR40048:SF1">
    <property type="entry name" value="RHAMNOSYL O-METHYLTRANSFERASE"/>
    <property type="match status" value="1"/>
</dbReference>
<keyword evidence="4" id="KW-1185">Reference proteome</keyword>
<organism evidence="3 4">
    <name type="scientific">Paenibacillus albicereus</name>
    <dbReference type="NCBI Taxonomy" id="2726185"/>
    <lineage>
        <taxon>Bacteria</taxon>
        <taxon>Bacillati</taxon>
        <taxon>Bacillota</taxon>
        <taxon>Bacilli</taxon>
        <taxon>Bacillales</taxon>
        <taxon>Paenibacillaceae</taxon>
        <taxon>Paenibacillus</taxon>
    </lineage>
</organism>
<dbReference type="InterPro" id="IPR029063">
    <property type="entry name" value="SAM-dependent_MTases_sf"/>
</dbReference>
<dbReference type="Pfam" id="PF13578">
    <property type="entry name" value="Methyltransf_24"/>
    <property type="match status" value="1"/>
</dbReference>
<dbReference type="GO" id="GO:0032259">
    <property type="term" value="P:methylation"/>
    <property type="evidence" value="ECO:0007669"/>
    <property type="project" value="UniProtKB-KW"/>
</dbReference>
<accession>A0A6H2GTZ8</accession>
<dbReference type="Proteomes" id="UP000502136">
    <property type="component" value="Chromosome"/>
</dbReference>
<evidence type="ECO:0000313" key="3">
    <source>
        <dbReference type="EMBL" id="QJC50862.1"/>
    </source>
</evidence>
<dbReference type="KEGG" id="palr:HGI30_04315"/>
<name>A0A6H2GTZ8_9BACL</name>
<sequence>MNGSWKLHEPEFEFDRLSPLFRSESAWRGHMKFGYDLIAYRRPTVVVELGTHYGASFFSLCQAAKDMRLPDARLYAVDTWQGDAHAGRYGESVFELVRRAAALYPHAELVRSSFDEAAGQFADDSIDILHIDGLHTYEAVRHDCETWLPKLAPGGLLLLHDTEVRLGDFGVWKWWEELAATCPSASFGHSAGLGIAAPKGSHPAIDLLRGRLAELRHHYGRPGPA</sequence>
<evidence type="ECO:0000256" key="1">
    <source>
        <dbReference type="ARBA" id="ARBA00022603"/>
    </source>
</evidence>
<proteinExistence type="predicted"/>
<dbReference type="AlphaFoldDB" id="A0A6H2GTZ8"/>
<protein>
    <submittedName>
        <fullName evidence="3">Class I SAM-dependent methyltransferase</fullName>
    </submittedName>
</protein>
<evidence type="ECO:0000313" key="4">
    <source>
        <dbReference type="Proteomes" id="UP000502136"/>
    </source>
</evidence>
<keyword evidence="1 3" id="KW-0489">Methyltransferase</keyword>
<dbReference type="PANTHER" id="PTHR40048">
    <property type="entry name" value="RHAMNOSYL O-METHYLTRANSFERASE"/>
    <property type="match status" value="1"/>
</dbReference>
<dbReference type="GO" id="GO:0071770">
    <property type="term" value="P:DIM/DIP cell wall layer assembly"/>
    <property type="evidence" value="ECO:0007669"/>
    <property type="project" value="TreeGrafter"/>
</dbReference>
<dbReference type="SUPFAM" id="SSF53335">
    <property type="entry name" value="S-adenosyl-L-methionine-dependent methyltransferases"/>
    <property type="match status" value="1"/>
</dbReference>
<dbReference type="EMBL" id="CP051428">
    <property type="protein sequence ID" value="QJC50862.1"/>
    <property type="molecule type" value="Genomic_DNA"/>
</dbReference>